<dbReference type="AlphaFoldDB" id="A0AAE1BEK6"/>
<feature type="compositionally biased region" description="Low complexity" evidence="1">
    <location>
        <begin position="33"/>
        <end position="48"/>
    </location>
</feature>
<proteinExistence type="predicted"/>
<protein>
    <submittedName>
        <fullName evidence="2">Uncharacterized protein</fullName>
    </submittedName>
</protein>
<evidence type="ECO:0000313" key="2">
    <source>
        <dbReference type="EMBL" id="KAK3848971.1"/>
    </source>
</evidence>
<keyword evidence="3" id="KW-1185">Reference proteome</keyword>
<accession>A0AAE1BEK6</accession>
<evidence type="ECO:0000313" key="3">
    <source>
        <dbReference type="Proteomes" id="UP001286313"/>
    </source>
</evidence>
<comment type="caution">
    <text evidence="2">The sequence shown here is derived from an EMBL/GenBank/DDBJ whole genome shotgun (WGS) entry which is preliminary data.</text>
</comment>
<organism evidence="2 3">
    <name type="scientific">Petrolisthes cinctipes</name>
    <name type="common">Flat porcelain crab</name>
    <dbReference type="NCBI Taxonomy" id="88211"/>
    <lineage>
        <taxon>Eukaryota</taxon>
        <taxon>Metazoa</taxon>
        <taxon>Ecdysozoa</taxon>
        <taxon>Arthropoda</taxon>
        <taxon>Crustacea</taxon>
        <taxon>Multicrustacea</taxon>
        <taxon>Malacostraca</taxon>
        <taxon>Eumalacostraca</taxon>
        <taxon>Eucarida</taxon>
        <taxon>Decapoda</taxon>
        <taxon>Pleocyemata</taxon>
        <taxon>Anomura</taxon>
        <taxon>Galatheoidea</taxon>
        <taxon>Porcellanidae</taxon>
        <taxon>Petrolisthes</taxon>
    </lineage>
</organism>
<feature type="compositionally biased region" description="Basic residues" evidence="1">
    <location>
        <begin position="7"/>
        <end position="16"/>
    </location>
</feature>
<feature type="region of interest" description="Disordered" evidence="1">
    <location>
        <begin position="1"/>
        <end position="75"/>
    </location>
</feature>
<dbReference type="Proteomes" id="UP001286313">
    <property type="component" value="Unassembled WGS sequence"/>
</dbReference>
<feature type="compositionally biased region" description="Basic and acidic residues" evidence="1">
    <location>
        <begin position="17"/>
        <end position="32"/>
    </location>
</feature>
<evidence type="ECO:0000256" key="1">
    <source>
        <dbReference type="SAM" id="MobiDB-lite"/>
    </source>
</evidence>
<dbReference type="EMBL" id="JAWQEG010009242">
    <property type="protein sequence ID" value="KAK3848971.1"/>
    <property type="molecule type" value="Genomic_DNA"/>
</dbReference>
<sequence length="75" mass="8802">MKEGAGRRKKERRGKKEGKNLKEVRRRPDPQKRFNPSLFFSSSPPRLSTQQSRKAGKGRHTTNDWKMILPRQPES</sequence>
<gene>
    <name evidence="2" type="ORF">Pcinc_044260</name>
</gene>
<name>A0AAE1BEK6_PETCI</name>
<reference evidence="2" key="1">
    <citation type="submission" date="2023-10" db="EMBL/GenBank/DDBJ databases">
        <title>Genome assemblies of two species of porcelain crab, Petrolisthes cinctipes and Petrolisthes manimaculis (Anomura: Porcellanidae).</title>
        <authorList>
            <person name="Angst P."/>
        </authorList>
    </citation>
    <scope>NUCLEOTIDE SEQUENCE</scope>
    <source>
        <strain evidence="2">PB745_01</strain>
        <tissue evidence="2">Gill</tissue>
    </source>
</reference>